<feature type="domain" description="DUF6699" evidence="2">
    <location>
        <begin position="67"/>
        <end position="203"/>
    </location>
</feature>
<evidence type="ECO:0000313" key="3">
    <source>
        <dbReference type="EMBL" id="CAK5270102.1"/>
    </source>
</evidence>
<dbReference type="EMBL" id="CAVNYO010000158">
    <property type="protein sequence ID" value="CAK5270102.1"/>
    <property type="molecule type" value="Genomic_DNA"/>
</dbReference>
<reference evidence="3" key="1">
    <citation type="submission" date="2023-11" db="EMBL/GenBank/DDBJ databases">
        <authorList>
            <person name="De Vega J J."/>
            <person name="De Vega J J."/>
        </authorList>
    </citation>
    <scope>NUCLEOTIDE SEQUENCE</scope>
</reference>
<feature type="region of interest" description="Disordered" evidence="1">
    <location>
        <begin position="21"/>
        <end position="45"/>
    </location>
</feature>
<evidence type="ECO:0000259" key="2">
    <source>
        <dbReference type="Pfam" id="PF20415"/>
    </source>
</evidence>
<comment type="caution">
    <text evidence="3">The sequence shown here is derived from an EMBL/GenBank/DDBJ whole genome shotgun (WGS) entry which is preliminary data.</text>
</comment>
<dbReference type="Proteomes" id="UP001295794">
    <property type="component" value="Unassembled WGS sequence"/>
</dbReference>
<dbReference type="AlphaFoldDB" id="A0AAD2JZ72"/>
<dbReference type="InterPro" id="IPR046522">
    <property type="entry name" value="DUF6699"/>
</dbReference>
<evidence type="ECO:0000256" key="1">
    <source>
        <dbReference type="SAM" id="MobiDB-lite"/>
    </source>
</evidence>
<evidence type="ECO:0000313" key="4">
    <source>
        <dbReference type="Proteomes" id="UP001295794"/>
    </source>
</evidence>
<accession>A0AAD2JZ72</accession>
<name>A0AAD2JZ72_9AGAR</name>
<feature type="compositionally biased region" description="Low complexity" evidence="1">
    <location>
        <begin position="22"/>
        <end position="34"/>
    </location>
</feature>
<feature type="compositionally biased region" description="Basic residues" evidence="1">
    <location>
        <begin position="35"/>
        <end position="44"/>
    </location>
</feature>
<protein>
    <recommendedName>
        <fullName evidence="2">DUF6699 domain-containing protein</fullName>
    </recommendedName>
</protein>
<sequence>MPGKHVRFAFDDSYFPVSAIHSPSGSTSTSSSSATRRHVPRRSHTLSAVPTVSRVNRLLEYSDTPVLSYDLSLPTSTLRTNLINLSSAALSEPATQPSQAQLTVSCAHLPWVFTLKASNGRYVTVMDVLNGLHTSLRANITTAEWNLLDNDRSMRAVSDAYVRRYSRLAGHRGYAEEKAGGVKRIDFLMGSNQFRGLVMAKDGRRWILDVGR</sequence>
<gene>
    <name evidence="3" type="ORF">MYCIT1_LOCUS14258</name>
</gene>
<proteinExistence type="predicted"/>
<keyword evidence="4" id="KW-1185">Reference proteome</keyword>
<organism evidence="3 4">
    <name type="scientific">Mycena citricolor</name>
    <dbReference type="NCBI Taxonomy" id="2018698"/>
    <lineage>
        <taxon>Eukaryota</taxon>
        <taxon>Fungi</taxon>
        <taxon>Dikarya</taxon>
        <taxon>Basidiomycota</taxon>
        <taxon>Agaricomycotina</taxon>
        <taxon>Agaricomycetes</taxon>
        <taxon>Agaricomycetidae</taxon>
        <taxon>Agaricales</taxon>
        <taxon>Marasmiineae</taxon>
        <taxon>Mycenaceae</taxon>
        <taxon>Mycena</taxon>
    </lineage>
</organism>
<dbReference type="Pfam" id="PF20415">
    <property type="entry name" value="DUF6699"/>
    <property type="match status" value="1"/>
</dbReference>